<dbReference type="SMART" id="SM00028">
    <property type="entry name" value="TPR"/>
    <property type="match status" value="4"/>
</dbReference>
<dbReference type="PANTHER" id="PTHR47691:SF3">
    <property type="entry name" value="HTH-TYPE TRANSCRIPTIONAL REGULATOR RV0890C-RELATED"/>
    <property type="match status" value="1"/>
</dbReference>
<accession>A0A6V8L732</accession>
<keyword evidence="1" id="KW-0812">Transmembrane</keyword>
<evidence type="ECO:0000256" key="1">
    <source>
        <dbReference type="SAM" id="Phobius"/>
    </source>
</evidence>
<comment type="caution">
    <text evidence="2">The sequence shown here is derived from an EMBL/GenBank/DDBJ whole genome shotgun (WGS) entry which is preliminary data.</text>
</comment>
<dbReference type="Gene3D" id="1.25.40.10">
    <property type="entry name" value="Tetratricopeptide repeat domain"/>
    <property type="match status" value="2"/>
</dbReference>
<evidence type="ECO:0000313" key="3">
    <source>
        <dbReference type="Proteomes" id="UP000482960"/>
    </source>
</evidence>
<keyword evidence="3" id="KW-1185">Reference proteome</keyword>
<proteinExistence type="predicted"/>
<reference evidence="2 3" key="1">
    <citation type="submission" date="2020-03" db="EMBL/GenBank/DDBJ databases">
        <title>Whole genome shotgun sequence of Phytohabitans rumicis NBRC 108638.</title>
        <authorList>
            <person name="Komaki H."/>
            <person name="Tamura T."/>
        </authorList>
    </citation>
    <scope>NUCLEOTIDE SEQUENCE [LARGE SCALE GENOMIC DNA]</scope>
    <source>
        <strain evidence="2 3">NBRC 108638</strain>
    </source>
</reference>
<dbReference type="AlphaFoldDB" id="A0A6V8L732"/>
<dbReference type="Gene3D" id="3.40.50.300">
    <property type="entry name" value="P-loop containing nucleotide triphosphate hydrolases"/>
    <property type="match status" value="1"/>
</dbReference>
<dbReference type="Proteomes" id="UP000482960">
    <property type="component" value="Unassembled WGS sequence"/>
</dbReference>
<dbReference type="SUPFAM" id="SSF48452">
    <property type="entry name" value="TPR-like"/>
    <property type="match status" value="1"/>
</dbReference>
<organism evidence="2 3">
    <name type="scientific">Phytohabitans rumicis</name>
    <dbReference type="NCBI Taxonomy" id="1076125"/>
    <lineage>
        <taxon>Bacteria</taxon>
        <taxon>Bacillati</taxon>
        <taxon>Actinomycetota</taxon>
        <taxon>Actinomycetes</taxon>
        <taxon>Micromonosporales</taxon>
        <taxon>Micromonosporaceae</taxon>
    </lineage>
</organism>
<evidence type="ECO:0000313" key="2">
    <source>
        <dbReference type="EMBL" id="GFJ93073.1"/>
    </source>
</evidence>
<dbReference type="SUPFAM" id="SSF52540">
    <property type="entry name" value="P-loop containing nucleoside triphosphate hydrolases"/>
    <property type="match status" value="1"/>
</dbReference>
<keyword evidence="1" id="KW-0472">Membrane</keyword>
<sequence length="753" mass="80976">MRWQRVSAAVVVAASLAGGIATNLIANEVGTNLGPLAWAVAGALATVAGTVLIVLEVRKRRELEWQQASEPTPPVSPQPAGVPTDLPYISGFAGRTDDVTWARKALETEHAVALVGRRGVGTSACAVQAANTVRDRFPDGQVYLDLRANGRPLRPRQVLAAVARKVGAARPRSPRAADLAVTGAQIRHRLGERRVLLVLDNVADPAQVRHLLPPAAHCRLLLAGTPMLSTVDGVSARRLDEPDPADAAELLVAARASAASRGRGLDPAADPATPDLVELCGRQPRAVRALGHQIGRHGWPTTELLAELRHAVVAPPHQRIPYAESVPLLTGRDVAYAALSGPARRLFRLMSLAPEPLDRDAIAALRTRPTEALRELAEAGFVTAADGGRYAIRPLLAAYARLHLRQDEPTRSRIHAQARLVRHLARRAERADPDWLQQHHDLLRALVTEVAGMAGPAPLPRRVRRWWFRLAVALCTWYAAEDRLDEWEAVCQAVLGTRIAGQRSTLTGWAHNELGVIRRHRGDPHGAAVQLTLAVTERGRRGQAQARTNLALALLDQGEVDAAIEHLERARRHRSPADRAGLALTDLGLGAAYLARGEPAKARHRLVQAANTFEALGDRRGYAAALTNLVLAQWRLGEHLDAAHAWTAALSVYAGLDDPAGRAAALLNAGAALVNTDPPRGEQARKLLTEALRLRGQRRPDAGLGRTLLHLGDAEMALDRPDRAREHWEDAAAVAAEVGDPEAAAAAAERLAD</sequence>
<dbReference type="EMBL" id="BLPG01000001">
    <property type="protein sequence ID" value="GFJ93073.1"/>
    <property type="molecule type" value="Genomic_DNA"/>
</dbReference>
<dbReference type="PANTHER" id="PTHR47691">
    <property type="entry name" value="REGULATOR-RELATED"/>
    <property type="match status" value="1"/>
</dbReference>
<dbReference type="InterPro" id="IPR027417">
    <property type="entry name" value="P-loop_NTPase"/>
</dbReference>
<dbReference type="InterPro" id="IPR011990">
    <property type="entry name" value="TPR-like_helical_dom_sf"/>
</dbReference>
<dbReference type="InterPro" id="IPR019734">
    <property type="entry name" value="TPR_rpt"/>
</dbReference>
<gene>
    <name evidence="2" type="ORF">Prum_067150</name>
</gene>
<protein>
    <submittedName>
        <fullName evidence="2">Uncharacterized protein</fullName>
    </submittedName>
</protein>
<keyword evidence="1" id="KW-1133">Transmembrane helix</keyword>
<reference evidence="2 3" key="2">
    <citation type="submission" date="2020-03" db="EMBL/GenBank/DDBJ databases">
        <authorList>
            <person name="Ichikawa N."/>
            <person name="Kimura A."/>
            <person name="Kitahashi Y."/>
            <person name="Uohara A."/>
        </authorList>
    </citation>
    <scope>NUCLEOTIDE SEQUENCE [LARGE SCALE GENOMIC DNA]</scope>
    <source>
        <strain evidence="2 3">NBRC 108638</strain>
    </source>
</reference>
<feature type="transmembrane region" description="Helical" evidence="1">
    <location>
        <begin position="36"/>
        <end position="55"/>
    </location>
</feature>
<dbReference type="RefSeq" id="WP_173079795.1">
    <property type="nucleotide sequence ID" value="NZ_BAABJB010000005.1"/>
</dbReference>
<name>A0A6V8L732_9ACTN</name>